<gene>
    <name evidence="3" type="ORF">NEMVEDRAFT_v1g242950</name>
</gene>
<dbReference type="PANTHER" id="PTHR33309">
    <property type="entry name" value="KERATIN, ULTRA HIGH-SULFUR MATRIX PROTEIN-LIKE"/>
    <property type="match status" value="1"/>
</dbReference>
<dbReference type="PANTHER" id="PTHR33309:SF3">
    <property type="entry name" value="CCHC-TYPE DOMAIN-CONTAINING PROTEIN"/>
    <property type="match status" value="1"/>
</dbReference>
<dbReference type="Pfam" id="PF20700">
    <property type="entry name" value="Mutator"/>
    <property type="match status" value="1"/>
</dbReference>
<evidence type="ECO:0000256" key="1">
    <source>
        <dbReference type="SAM" id="MobiDB-lite"/>
    </source>
</evidence>
<reference evidence="3 4" key="1">
    <citation type="journal article" date="2007" name="Science">
        <title>Sea anemone genome reveals ancestral eumetazoan gene repertoire and genomic organization.</title>
        <authorList>
            <person name="Putnam N.H."/>
            <person name="Srivastava M."/>
            <person name="Hellsten U."/>
            <person name="Dirks B."/>
            <person name="Chapman J."/>
            <person name="Salamov A."/>
            <person name="Terry A."/>
            <person name="Shapiro H."/>
            <person name="Lindquist E."/>
            <person name="Kapitonov V.V."/>
            <person name="Jurka J."/>
            <person name="Genikhovich G."/>
            <person name="Grigoriev I.V."/>
            <person name="Lucas S.M."/>
            <person name="Steele R.E."/>
            <person name="Finnerty J.R."/>
            <person name="Technau U."/>
            <person name="Martindale M.Q."/>
            <person name="Rokhsar D.S."/>
        </authorList>
    </citation>
    <scope>NUCLEOTIDE SEQUENCE [LARGE SCALE GENOMIC DNA]</scope>
    <source>
        <strain evidence="4">CH2 X CH6</strain>
    </source>
</reference>
<feature type="compositionally biased region" description="Polar residues" evidence="1">
    <location>
        <begin position="1"/>
        <end position="10"/>
    </location>
</feature>
<accession>A7S578</accession>
<dbReference type="OMA" id="QFRGNQH"/>
<evidence type="ECO:0000313" key="3">
    <source>
        <dbReference type="EMBL" id="EDO41197.1"/>
    </source>
</evidence>
<dbReference type="eggNOG" id="ENOG502SNNT">
    <property type="taxonomic scope" value="Eukaryota"/>
</dbReference>
<dbReference type="PhylomeDB" id="A7S578"/>
<dbReference type="InParanoid" id="A7S578"/>
<protein>
    <recommendedName>
        <fullName evidence="2">Mutator-like transposase domain-containing protein</fullName>
    </recommendedName>
</protein>
<evidence type="ECO:0000259" key="2">
    <source>
        <dbReference type="Pfam" id="PF20700"/>
    </source>
</evidence>
<dbReference type="InterPro" id="IPR049012">
    <property type="entry name" value="Mutator_transp_dom"/>
</dbReference>
<keyword evidence="4" id="KW-1185">Reference proteome</keyword>
<proteinExistence type="predicted"/>
<feature type="region of interest" description="Disordered" evidence="1">
    <location>
        <begin position="1"/>
        <end position="41"/>
    </location>
</feature>
<dbReference type="AlphaFoldDB" id="A7S578"/>
<organism evidence="3 4">
    <name type="scientific">Nematostella vectensis</name>
    <name type="common">Starlet sea anemone</name>
    <dbReference type="NCBI Taxonomy" id="45351"/>
    <lineage>
        <taxon>Eukaryota</taxon>
        <taxon>Metazoa</taxon>
        <taxon>Cnidaria</taxon>
        <taxon>Anthozoa</taxon>
        <taxon>Hexacorallia</taxon>
        <taxon>Actiniaria</taxon>
        <taxon>Edwardsiidae</taxon>
        <taxon>Nematostella</taxon>
    </lineage>
</organism>
<evidence type="ECO:0000313" key="4">
    <source>
        <dbReference type="Proteomes" id="UP000001593"/>
    </source>
</evidence>
<dbReference type="HOGENOM" id="CLU_474357_0_0_1"/>
<dbReference type="Proteomes" id="UP000001593">
    <property type="component" value="Unassembled WGS sequence"/>
</dbReference>
<dbReference type="EMBL" id="DS469581">
    <property type="protein sequence ID" value="EDO41197.1"/>
    <property type="molecule type" value="Genomic_DNA"/>
</dbReference>
<feature type="domain" description="Mutator-like transposase" evidence="2">
    <location>
        <begin position="47"/>
        <end position="391"/>
    </location>
</feature>
<sequence length="521" mass="58042">MSRNEPSCSTDMEPVQEGNPAKSASFRKLSKTAVEADTVPKPSQSTAKQYFALLRCGDCGEFCLVLGEDEHNRKGCASKLRLTCQNCDWKHITYTSKVQGQSYEVNRRPVYSMRTLGKGHTGARKLCLLMNMPPPPTTRAFTKNSRTLLKHVKEIATKSMGDSAKELKADTSDGPTNCGASFDGTWQRRGFSSLNGCVTGISIDTGKVLDVEALTVSCKQCKLHDHLDKDSEEYSLWKADHNDCKANFRGSAPAMEPEGVQRIFNRSVETHNIRYTEYYGDGDCKSFNRVEKVYEADNIIVKKKECIGHVQKRVGDSLRKLKRDTPGLGSKGKLTDALIDKLQNYYGIAIRSNVGNLEQMRKAIHASLMHCASNEARVLHDHCPTGSTSWCKYQKDKADHTNTFKHSAGLPLEILAKVKPVYVRLSEASLLGKCLHGKTQNQNESLNAMIWQRVPKEVHVGRDILELGLYDAVCHFNMGYSFVLRLLEALKIPAGKYTEAGCGLEDTSRVRLAEYKSKEAS</sequence>
<name>A7S578_NEMVE</name>